<dbReference type="PANTHER" id="PTHR33744:SF1">
    <property type="entry name" value="DNA-BINDING TRANSCRIPTIONAL ACTIVATOR ADER"/>
    <property type="match status" value="1"/>
</dbReference>
<feature type="domain" description="GAF" evidence="3">
    <location>
        <begin position="95"/>
        <end position="244"/>
    </location>
</feature>
<dbReference type="Pfam" id="PF13556">
    <property type="entry name" value="HTH_30"/>
    <property type="match status" value="1"/>
</dbReference>
<evidence type="ECO:0000313" key="4">
    <source>
        <dbReference type="EMBL" id="PYE11854.1"/>
    </source>
</evidence>
<evidence type="ECO:0000256" key="2">
    <source>
        <dbReference type="SAM" id="MobiDB-lite"/>
    </source>
</evidence>
<dbReference type="InterPro" id="IPR003018">
    <property type="entry name" value="GAF"/>
</dbReference>
<dbReference type="InterPro" id="IPR025736">
    <property type="entry name" value="PucR_C-HTH_dom"/>
</dbReference>
<evidence type="ECO:0000313" key="5">
    <source>
        <dbReference type="Proteomes" id="UP000247591"/>
    </source>
</evidence>
<feature type="region of interest" description="Disordered" evidence="2">
    <location>
        <begin position="1"/>
        <end position="21"/>
    </location>
</feature>
<evidence type="ECO:0000256" key="1">
    <source>
        <dbReference type="ARBA" id="ARBA00006754"/>
    </source>
</evidence>
<dbReference type="SMART" id="SM00065">
    <property type="entry name" value="GAF"/>
    <property type="match status" value="1"/>
</dbReference>
<comment type="caution">
    <text evidence="4">The sequence shown here is derived from an EMBL/GenBank/DDBJ whole genome shotgun (WGS) entry which is preliminary data.</text>
</comment>
<dbReference type="AlphaFoldDB" id="A0A318RE63"/>
<accession>A0A318RE63</accession>
<dbReference type="Gene3D" id="3.30.450.40">
    <property type="match status" value="1"/>
</dbReference>
<reference evidence="4 5" key="1">
    <citation type="submission" date="2018-06" db="EMBL/GenBank/DDBJ databases">
        <title>Genomic Encyclopedia of Type Strains, Phase IV (KMG-IV): sequencing the most valuable type-strain genomes for metagenomic binning, comparative biology and taxonomic classification.</title>
        <authorList>
            <person name="Goeker M."/>
        </authorList>
    </citation>
    <scope>NUCLEOTIDE SEQUENCE [LARGE SCALE GENOMIC DNA]</scope>
    <source>
        <strain evidence="4 5">DSM 45521</strain>
    </source>
</reference>
<evidence type="ECO:0000259" key="3">
    <source>
        <dbReference type="SMART" id="SM00065"/>
    </source>
</evidence>
<dbReference type="InterPro" id="IPR029016">
    <property type="entry name" value="GAF-like_dom_sf"/>
</dbReference>
<dbReference type="InterPro" id="IPR041522">
    <property type="entry name" value="CdaR_GGDEF"/>
</dbReference>
<dbReference type="SUPFAM" id="SSF55781">
    <property type="entry name" value="GAF domain-like"/>
    <property type="match status" value="1"/>
</dbReference>
<dbReference type="Pfam" id="PF17853">
    <property type="entry name" value="GGDEF_2"/>
    <property type="match status" value="1"/>
</dbReference>
<name>A0A318RE63_WILLI</name>
<dbReference type="EMBL" id="QJSP01000029">
    <property type="protein sequence ID" value="PYE11854.1"/>
    <property type="molecule type" value="Genomic_DNA"/>
</dbReference>
<keyword evidence="5" id="KW-1185">Reference proteome</keyword>
<dbReference type="PANTHER" id="PTHR33744">
    <property type="entry name" value="CARBOHYDRATE DIACID REGULATOR"/>
    <property type="match status" value="1"/>
</dbReference>
<protein>
    <submittedName>
        <fullName evidence="4">PucR-like helix-turn-helix protein</fullName>
    </submittedName>
</protein>
<dbReference type="Pfam" id="PF13185">
    <property type="entry name" value="GAF_2"/>
    <property type="match status" value="1"/>
</dbReference>
<dbReference type="InterPro" id="IPR051448">
    <property type="entry name" value="CdaR-like_regulators"/>
</dbReference>
<sequence length="638" mass="69508">MEIGSGKHAGAEGSPGHEPAASTDWMSLLLNEAPSPDLVSHKDRLVRAGGVPAAVAERQFEDALTIRERLDQRRRRADELTALNAIAGQLASVTDIDLLLTQIVEHAKDLLRVDLAYLSLIHAEQVTIVVAAGQISSYLTKLTMPIKEGFSSAVVANAAPLWTSDYRRDERFQHHERADAAARLEDIRGLLGVPMLSQGKIVGVLFAAKRQERQFATDEIELLTALAAHAAVALVNSRVLAEQKTSAEQLQAANARLESTIRWNNALTALVLRGGDVSDLLSEVSREAGYPAIFVRSASDLPDELRNDTEVSNRILAVNLDSDSYAEIVTEARSILAVPVVASGDWLGVLFLDRPRDATVTAVDQLMVLERAALSVALLLLGQHVASEAARKTRDGLLLDLLTRQVDDHREINTQVRLAGLNPALTYSVAVILPVGDRAAVRRSLEALVLQSHSAICDYGQRFVLVVPRVDPEELAVTLSTSTIAAAATTGIAGQTKDVSELTKYFNEASQTVDVMLTLGAHGQTATAERLGLYRILLSHAGTREVSRLFEIYLGPVKTEEDRSGVPLLETLDCFLRNNQRHAVTAGELNIHSNTLYQRLEKLTKVLGTRWKHPDHALDLQLVLRLEKSAKKLGARTK</sequence>
<proteinExistence type="inferred from homology"/>
<comment type="similarity">
    <text evidence="1">Belongs to the CdaR family.</text>
</comment>
<dbReference type="Gene3D" id="1.10.10.2840">
    <property type="entry name" value="PucR C-terminal helix-turn-helix domain"/>
    <property type="match status" value="1"/>
</dbReference>
<organism evidence="4 5">
    <name type="scientific">Williamsia limnetica</name>
    <dbReference type="NCBI Taxonomy" id="882452"/>
    <lineage>
        <taxon>Bacteria</taxon>
        <taxon>Bacillati</taxon>
        <taxon>Actinomycetota</taxon>
        <taxon>Actinomycetes</taxon>
        <taxon>Mycobacteriales</taxon>
        <taxon>Nocardiaceae</taxon>
        <taxon>Williamsia</taxon>
    </lineage>
</organism>
<dbReference type="Proteomes" id="UP000247591">
    <property type="component" value="Unassembled WGS sequence"/>
</dbReference>
<gene>
    <name evidence="4" type="ORF">DFR67_12921</name>
</gene>
<dbReference type="InterPro" id="IPR042070">
    <property type="entry name" value="PucR_C-HTH_sf"/>
</dbReference>